<evidence type="ECO:0008006" key="4">
    <source>
        <dbReference type="Google" id="ProtNLM"/>
    </source>
</evidence>
<accession>A0A098R283</accession>
<dbReference type="OrthoDB" id="369539at2"/>
<gene>
    <name evidence="2" type="ORF">DC28_00675</name>
</gene>
<keyword evidence="1" id="KW-0732">Signal</keyword>
<dbReference type="Proteomes" id="UP000029692">
    <property type="component" value="Unassembled WGS sequence"/>
</dbReference>
<proteinExistence type="predicted"/>
<name>A0A098R283_9SPIO</name>
<dbReference type="RefSeq" id="WP_052078305.1">
    <property type="nucleotide sequence ID" value="NZ_JNUP01000003.1"/>
</dbReference>
<keyword evidence="3" id="KW-1185">Reference proteome</keyword>
<feature type="signal peptide" evidence="1">
    <location>
        <begin position="1"/>
        <end position="21"/>
    </location>
</feature>
<dbReference type="EMBL" id="JNUP01000003">
    <property type="protein sequence ID" value="KGE73773.1"/>
    <property type="molecule type" value="Genomic_DNA"/>
</dbReference>
<evidence type="ECO:0000313" key="3">
    <source>
        <dbReference type="Proteomes" id="UP000029692"/>
    </source>
</evidence>
<evidence type="ECO:0000256" key="1">
    <source>
        <dbReference type="SAM" id="SignalP"/>
    </source>
</evidence>
<organism evidence="2 3">
    <name type="scientific">Spirochaeta lutea</name>
    <dbReference type="NCBI Taxonomy" id="1480694"/>
    <lineage>
        <taxon>Bacteria</taxon>
        <taxon>Pseudomonadati</taxon>
        <taxon>Spirochaetota</taxon>
        <taxon>Spirochaetia</taxon>
        <taxon>Spirochaetales</taxon>
        <taxon>Spirochaetaceae</taxon>
        <taxon>Spirochaeta</taxon>
    </lineage>
</organism>
<reference evidence="2 3" key="1">
    <citation type="submission" date="2014-05" db="EMBL/GenBank/DDBJ databases">
        <title>De novo Genome Sequence of Spirocheata sp.</title>
        <authorList>
            <person name="Shivani Y."/>
            <person name="Subhash Y."/>
            <person name="Tushar L."/>
            <person name="Sasikala C."/>
            <person name="Ramana C.V."/>
        </authorList>
    </citation>
    <scope>NUCLEOTIDE SEQUENCE [LARGE SCALE GENOMIC DNA]</scope>
    <source>
        <strain evidence="2 3">JC230</strain>
    </source>
</reference>
<dbReference type="AlphaFoldDB" id="A0A098R283"/>
<feature type="chain" id="PRO_5001946536" description="EF-hand domain-containing protein" evidence="1">
    <location>
        <begin position="22"/>
        <end position="146"/>
    </location>
</feature>
<sequence>MKKTLPLFLCLLALVVGPGYSQDTKASELLGQPLLLSEGLFFEIGQYDDTWVTTDASGDSRVDYAMLVDDESLMRNFEAIDSNNDGKMDDFYIYSNDVLIRREIDQDFNGVIDLVVFISQGVYVEKYYRDQSGDGLIDQVRVFGEQ</sequence>
<evidence type="ECO:0000313" key="2">
    <source>
        <dbReference type="EMBL" id="KGE73773.1"/>
    </source>
</evidence>
<dbReference type="STRING" id="1480694.DC28_00675"/>
<protein>
    <recommendedName>
        <fullName evidence="4">EF-hand domain-containing protein</fullName>
    </recommendedName>
</protein>
<comment type="caution">
    <text evidence="2">The sequence shown here is derived from an EMBL/GenBank/DDBJ whole genome shotgun (WGS) entry which is preliminary data.</text>
</comment>